<feature type="domain" description="Rhodanese" evidence="5">
    <location>
        <begin position="279"/>
        <end position="345"/>
    </location>
</feature>
<dbReference type="GO" id="GO:0005524">
    <property type="term" value="F:ATP binding"/>
    <property type="evidence" value="ECO:0007669"/>
    <property type="project" value="UniProtKB-KW"/>
</dbReference>
<evidence type="ECO:0000256" key="1">
    <source>
        <dbReference type="ARBA" id="ARBA00022679"/>
    </source>
</evidence>
<keyword evidence="6" id="KW-0150">Chloroplast</keyword>
<evidence type="ECO:0000256" key="4">
    <source>
        <dbReference type="ARBA" id="ARBA00072792"/>
    </source>
</evidence>
<geneLocation type="chloroplast" evidence="6"/>
<dbReference type="GO" id="GO:0004792">
    <property type="term" value="F:thiosulfate-cyanide sulfurtransferase activity"/>
    <property type="evidence" value="ECO:0007669"/>
    <property type="project" value="TreeGrafter"/>
</dbReference>
<dbReference type="Pfam" id="PF00899">
    <property type="entry name" value="ThiF"/>
    <property type="match status" value="1"/>
</dbReference>
<dbReference type="PROSITE" id="PS50206">
    <property type="entry name" value="RHODANESE_3"/>
    <property type="match status" value="1"/>
</dbReference>
<accession>A0A345UB03</accession>
<dbReference type="SUPFAM" id="SSF69572">
    <property type="entry name" value="Activating enzymes of the ubiquitin-like proteins"/>
    <property type="match status" value="1"/>
</dbReference>
<dbReference type="FunFam" id="3.40.50.720:FF:000033">
    <property type="entry name" value="Adenylyltransferase and sulfurtransferase MOCS3"/>
    <property type="match status" value="1"/>
</dbReference>
<dbReference type="InterPro" id="IPR000594">
    <property type="entry name" value="ThiF_NAD_FAD-bd"/>
</dbReference>
<name>A0A345UB03_9FLOR</name>
<sequence length="359" mass="40891">MLYPFSSPVFLSKVEYQRYARHLILDNIGVSGQKRLKSASVLFVGAGGLGSPGLVYLASSGVGCLGIIDYDTISYSNLHRQILYNYTDIDQLKASIAYSKITRINPECTVFIYPFMLNQANCQDVVKKYDIVIDASDNFETRYLINYACYAKHKVHIYGAIQSFEGHISVFNYKSGCLYSDLYPNILGLQSSNCNNTGILGVLTGVTGVLQVTEAIKIILGLGETLSGYLLIYNSLNASFRRVKIPLFPIKYVNNYQFNSRTIKLFNTIDQYQLSLMIDKSSFILIDIRRPPEFFKDHLLKAVNIPLKNIKSKSVISFICARLKSRKIVVYCYDNLRSLIVSQILYNHKIHHYRLNYRY</sequence>
<dbReference type="RefSeq" id="YP_009511762.1">
    <property type="nucleotide sequence ID" value="NC_039145.1"/>
</dbReference>
<dbReference type="InterPro" id="IPR036873">
    <property type="entry name" value="Rhodanese-like_dom_sf"/>
</dbReference>
<dbReference type="Gene3D" id="3.40.50.720">
    <property type="entry name" value="NAD(P)-binding Rossmann-like Domain"/>
    <property type="match status" value="1"/>
</dbReference>
<keyword evidence="3" id="KW-0067">ATP-binding</keyword>
<dbReference type="InterPro" id="IPR001763">
    <property type="entry name" value="Rhodanese-like_dom"/>
</dbReference>
<dbReference type="CDD" id="cd00757">
    <property type="entry name" value="ThiF_MoeB_HesA_family"/>
    <property type="match status" value="1"/>
</dbReference>
<organism evidence="6">
    <name type="scientific">Melanthalia intermedia</name>
    <dbReference type="NCBI Taxonomy" id="172989"/>
    <lineage>
        <taxon>Eukaryota</taxon>
        <taxon>Rhodophyta</taxon>
        <taxon>Florideophyceae</taxon>
        <taxon>Rhodymeniophycidae</taxon>
        <taxon>Gracilariales</taxon>
        <taxon>Gracilariaceae</taxon>
        <taxon>Melanthalia</taxon>
    </lineage>
</organism>
<evidence type="ECO:0000259" key="5">
    <source>
        <dbReference type="PROSITE" id="PS50206"/>
    </source>
</evidence>
<reference evidence="6" key="1">
    <citation type="submission" date="2018-05" db="EMBL/GenBank/DDBJ databases">
        <title>Organellar genomes of Gracilariaceae.</title>
        <authorList>
            <person name="Iha C."/>
            <person name="Oliveira M.C."/>
        </authorList>
    </citation>
    <scope>NUCLEOTIDE SEQUENCE</scope>
</reference>
<dbReference type="PANTHER" id="PTHR10953:SF102">
    <property type="entry name" value="ADENYLYLTRANSFERASE AND SULFURTRANSFERASE MOCS3"/>
    <property type="match status" value="1"/>
</dbReference>
<dbReference type="Pfam" id="PF00581">
    <property type="entry name" value="Rhodanese"/>
    <property type="match status" value="1"/>
</dbReference>
<keyword evidence="1" id="KW-0808">Transferase</keyword>
<evidence type="ECO:0000256" key="3">
    <source>
        <dbReference type="ARBA" id="ARBA00022840"/>
    </source>
</evidence>
<dbReference type="AlphaFoldDB" id="A0A345UB03"/>
<keyword evidence="2" id="KW-0547">Nucleotide-binding</keyword>
<proteinExistence type="predicted"/>
<dbReference type="CDD" id="cd00158">
    <property type="entry name" value="RHOD"/>
    <property type="match status" value="1"/>
</dbReference>
<dbReference type="InterPro" id="IPR045886">
    <property type="entry name" value="ThiF/MoeB/HesA"/>
</dbReference>
<dbReference type="GeneID" id="37624354"/>
<dbReference type="GO" id="GO:0042292">
    <property type="term" value="F:URM1 activating enzyme activity"/>
    <property type="evidence" value="ECO:0007669"/>
    <property type="project" value="TreeGrafter"/>
</dbReference>
<dbReference type="EMBL" id="MH396016">
    <property type="protein sequence ID" value="AXI97639.1"/>
    <property type="molecule type" value="Genomic_DNA"/>
</dbReference>
<dbReference type="SMART" id="SM00450">
    <property type="entry name" value="RHOD"/>
    <property type="match status" value="1"/>
</dbReference>
<dbReference type="GO" id="GO:0016779">
    <property type="term" value="F:nucleotidyltransferase activity"/>
    <property type="evidence" value="ECO:0007669"/>
    <property type="project" value="TreeGrafter"/>
</dbReference>
<dbReference type="Gene3D" id="3.40.250.10">
    <property type="entry name" value="Rhodanese-like domain"/>
    <property type="match status" value="1"/>
</dbReference>
<dbReference type="PANTHER" id="PTHR10953">
    <property type="entry name" value="UBIQUITIN-ACTIVATING ENZYME E1"/>
    <property type="match status" value="1"/>
</dbReference>
<evidence type="ECO:0000313" key="6">
    <source>
        <dbReference type="EMBL" id="AXI97639.1"/>
    </source>
</evidence>
<evidence type="ECO:0000256" key="2">
    <source>
        <dbReference type="ARBA" id="ARBA00022741"/>
    </source>
</evidence>
<dbReference type="GO" id="GO:0005737">
    <property type="term" value="C:cytoplasm"/>
    <property type="evidence" value="ECO:0007669"/>
    <property type="project" value="TreeGrafter"/>
</dbReference>
<gene>
    <name evidence="6" type="primary">moeB</name>
</gene>
<dbReference type="InterPro" id="IPR035985">
    <property type="entry name" value="Ubiquitin-activating_enz"/>
</dbReference>
<protein>
    <recommendedName>
        <fullName evidence="4">Probable molybdopterin-synthase adenylyltransferase</fullName>
    </recommendedName>
</protein>
<keyword evidence="6" id="KW-0934">Plastid</keyword>